<feature type="transmembrane region" description="Helical" evidence="6">
    <location>
        <begin position="148"/>
        <end position="170"/>
    </location>
</feature>
<sequence>MLATYLDKRMLFIFLNGIASGFPWVIIGSAMTLWLKDAGLTRTAIGFFGSVFAVYSINWLWAPLLDRVQIPVLTKRFGQRRSWLLLLQGLLFLLIVALSFTEPKQSLVWVSLLALSVAVVSSTQDIVIDAYRIDVFNLAEKDKLPAAAAMATSGWWVGYGFLGAVALYLSDFGQDWSSVYLIISVFVVGFILNTLYLKEPESQREAVQQKAQQQYEKLLGGHGLWQRTSAWFLSTVVEPLKDFFVRFGKTALIILLFIVFFKIGEAFLGRMSLIFYKEIGFTTGEIATYSKLVGSVLTVFFSIVASIITVHYGLVRGLMISGIAMASTNLIFSYLAFVGPDTTVFAMAILLDNFTAAFSTVAFVAFISHLTNRAYTATQYALMASAGNFGRTLFAGGSGWMVDSLEAQKWVGVFGGEWVVFFAITALMVVPSLIMLAWIGRKFKYIFD</sequence>
<dbReference type="EMBL" id="FPIA01000158">
    <property type="protein sequence ID" value="SFV89446.1"/>
    <property type="molecule type" value="Genomic_DNA"/>
</dbReference>
<comment type="subcellular location">
    <subcellularLocation>
        <location evidence="1">Membrane</location>
        <topology evidence="1">Multi-pass membrane protein</topology>
    </subcellularLocation>
</comment>
<evidence type="ECO:0000256" key="6">
    <source>
        <dbReference type="SAM" id="Phobius"/>
    </source>
</evidence>
<dbReference type="NCBIfam" id="TIGR00901">
    <property type="entry name" value="2A0125"/>
    <property type="match status" value="1"/>
</dbReference>
<feature type="transmembrane region" description="Helical" evidence="6">
    <location>
        <begin position="418"/>
        <end position="439"/>
    </location>
</feature>
<dbReference type="PANTHER" id="PTHR12778:SF10">
    <property type="entry name" value="MAJOR FACILITATOR SUPERFAMILY DOMAIN-CONTAINING PROTEIN 3"/>
    <property type="match status" value="1"/>
</dbReference>
<dbReference type="GO" id="GO:0022857">
    <property type="term" value="F:transmembrane transporter activity"/>
    <property type="evidence" value="ECO:0007669"/>
    <property type="project" value="InterPro"/>
</dbReference>
<organism evidence="7">
    <name type="scientific">hydrothermal vent metagenome</name>
    <dbReference type="NCBI Taxonomy" id="652676"/>
    <lineage>
        <taxon>unclassified sequences</taxon>
        <taxon>metagenomes</taxon>
        <taxon>ecological metagenomes</taxon>
    </lineage>
</organism>
<evidence type="ECO:0000256" key="1">
    <source>
        <dbReference type="ARBA" id="ARBA00004141"/>
    </source>
</evidence>
<accession>A0A1W1E6Q3</accession>
<feature type="transmembrane region" description="Helical" evidence="6">
    <location>
        <begin position="317"/>
        <end position="338"/>
    </location>
</feature>
<evidence type="ECO:0000256" key="4">
    <source>
        <dbReference type="ARBA" id="ARBA00022989"/>
    </source>
</evidence>
<dbReference type="InterPro" id="IPR036259">
    <property type="entry name" value="MFS_trans_sf"/>
</dbReference>
<keyword evidence="5 6" id="KW-0472">Membrane</keyword>
<evidence type="ECO:0000256" key="3">
    <source>
        <dbReference type="ARBA" id="ARBA00022692"/>
    </source>
</evidence>
<feature type="transmembrane region" description="Helical" evidence="6">
    <location>
        <begin position="380"/>
        <end position="398"/>
    </location>
</feature>
<proteinExistence type="predicted"/>
<dbReference type="InterPro" id="IPR004752">
    <property type="entry name" value="AmpG_permease/AT-1"/>
</dbReference>
<evidence type="ECO:0000256" key="5">
    <source>
        <dbReference type="ARBA" id="ARBA00023136"/>
    </source>
</evidence>
<feature type="transmembrane region" description="Helical" evidence="6">
    <location>
        <begin position="40"/>
        <end position="62"/>
    </location>
</feature>
<feature type="transmembrane region" description="Helical" evidence="6">
    <location>
        <begin position="250"/>
        <end position="269"/>
    </location>
</feature>
<feature type="transmembrane region" description="Helical" evidence="6">
    <location>
        <begin position="107"/>
        <end position="128"/>
    </location>
</feature>
<protein>
    <submittedName>
        <fullName evidence="7">AmpG permease</fullName>
    </submittedName>
</protein>
<name>A0A1W1E6Q3_9ZZZZ</name>
<feature type="transmembrane region" description="Helical" evidence="6">
    <location>
        <begin position="344"/>
        <end position="368"/>
    </location>
</feature>
<dbReference type="AlphaFoldDB" id="A0A1W1E6Q3"/>
<dbReference type="SUPFAM" id="SSF103473">
    <property type="entry name" value="MFS general substrate transporter"/>
    <property type="match status" value="1"/>
</dbReference>
<evidence type="ECO:0000256" key="2">
    <source>
        <dbReference type="ARBA" id="ARBA00022448"/>
    </source>
</evidence>
<feature type="transmembrane region" description="Helical" evidence="6">
    <location>
        <begin position="12"/>
        <end position="34"/>
    </location>
</feature>
<keyword evidence="3 6" id="KW-0812">Transmembrane</keyword>
<dbReference type="Pfam" id="PF07690">
    <property type="entry name" value="MFS_1"/>
    <property type="match status" value="1"/>
</dbReference>
<dbReference type="InterPro" id="IPR011701">
    <property type="entry name" value="MFS"/>
</dbReference>
<keyword evidence="2" id="KW-0813">Transport</keyword>
<feature type="transmembrane region" description="Helical" evidence="6">
    <location>
        <begin position="289"/>
        <end position="310"/>
    </location>
</feature>
<feature type="transmembrane region" description="Helical" evidence="6">
    <location>
        <begin position="83"/>
        <end position="101"/>
    </location>
</feature>
<dbReference type="GO" id="GO:0016020">
    <property type="term" value="C:membrane"/>
    <property type="evidence" value="ECO:0007669"/>
    <property type="project" value="UniProtKB-SubCell"/>
</dbReference>
<gene>
    <name evidence="7" type="ORF">MNB_SUP05-SYMBIONT-7-170</name>
</gene>
<dbReference type="Gene3D" id="1.20.1250.20">
    <property type="entry name" value="MFS general substrate transporter like domains"/>
    <property type="match status" value="2"/>
</dbReference>
<dbReference type="PANTHER" id="PTHR12778">
    <property type="entry name" value="SOLUTE CARRIER FAMILY 33 ACETYL-COA TRANSPORTER -RELATED"/>
    <property type="match status" value="1"/>
</dbReference>
<reference evidence="7" key="1">
    <citation type="submission" date="2016-10" db="EMBL/GenBank/DDBJ databases">
        <authorList>
            <person name="de Groot N.N."/>
        </authorList>
    </citation>
    <scope>NUCLEOTIDE SEQUENCE</scope>
</reference>
<keyword evidence="4 6" id="KW-1133">Transmembrane helix</keyword>
<evidence type="ECO:0000313" key="7">
    <source>
        <dbReference type="EMBL" id="SFV89446.1"/>
    </source>
</evidence>
<feature type="transmembrane region" description="Helical" evidence="6">
    <location>
        <begin position="176"/>
        <end position="197"/>
    </location>
</feature>